<evidence type="ECO:0000256" key="6">
    <source>
        <dbReference type="ARBA" id="ARBA00022723"/>
    </source>
</evidence>
<keyword evidence="5 14" id="KW-0812">Transmembrane</keyword>
<name>A0A7X6GX12_9RHOB</name>
<evidence type="ECO:0000256" key="14">
    <source>
        <dbReference type="PIRNR" id="PIRNR006404"/>
    </source>
</evidence>
<organism evidence="18 19">
    <name type="scientific">Roseicyclus persicicus</name>
    <dbReference type="NCBI Taxonomy" id="2650661"/>
    <lineage>
        <taxon>Bacteria</taxon>
        <taxon>Pseudomonadati</taxon>
        <taxon>Pseudomonadota</taxon>
        <taxon>Alphaproteobacteria</taxon>
        <taxon>Rhodobacterales</taxon>
        <taxon>Roseobacteraceae</taxon>
        <taxon>Roseicyclus</taxon>
    </lineage>
</organism>
<feature type="binding site" evidence="16">
    <location>
        <position position="164"/>
    </location>
    <ligand>
        <name>Zn(2+)</name>
        <dbReference type="ChEBI" id="CHEBI:29105"/>
        <note>catalytic</note>
    </ligand>
</feature>
<dbReference type="Pfam" id="PF00571">
    <property type="entry name" value="CBS"/>
    <property type="match status" value="2"/>
</dbReference>
<keyword evidence="7" id="KW-0677">Repeat</keyword>
<evidence type="ECO:0000256" key="4">
    <source>
        <dbReference type="ARBA" id="ARBA00022670"/>
    </source>
</evidence>
<evidence type="ECO:0000256" key="12">
    <source>
        <dbReference type="ARBA" id="ARBA00023122"/>
    </source>
</evidence>
<proteinExistence type="inferred from homology"/>
<feature type="transmembrane region" description="Helical" evidence="14">
    <location>
        <begin position="79"/>
        <end position="98"/>
    </location>
</feature>
<accession>A0A7X6GX12</accession>
<feature type="transmembrane region" description="Helical" evidence="14">
    <location>
        <begin position="110"/>
        <end position="130"/>
    </location>
</feature>
<evidence type="ECO:0000256" key="2">
    <source>
        <dbReference type="ARBA" id="ARBA00007931"/>
    </source>
</evidence>
<evidence type="ECO:0000256" key="16">
    <source>
        <dbReference type="PIRSR" id="PIRSR006404-2"/>
    </source>
</evidence>
<keyword evidence="3 14" id="KW-1003">Cell membrane</keyword>
<dbReference type="PANTHER" id="PTHR39188">
    <property type="entry name" value="MEMBRANE-ASSOCIATED ZINC METALLOPROTEASE M50B"/>
    <property type="match status" value="1"/>
</dbReference>
<feature type="binding site" evidence="16">
    <location>
        <position position="72"/>
    </location>
    <ligand>
        <name>Zn(2+)</name>
        <dbReference type="ChEBI" id="CHEBI:29105"/>
        <note>catalytic</note>
    </ligand>
</feature>
<keyword evidence="9 14" id="KW-0862">Zinc</keyword>
<dbReference type="InterPro" id="IPR000644">
    <property type="entry name" value="CBS_dom"/>
</dbReference>
<evidence type="ECO:0000259" key="17">
    <source>
        <dbReference type="SMART" id="SM00116"/>
    </source>
</evidence>
<comment type="similarity">
    <text evidence="2 14">Belongs to the peptidase M50B family.</text>
</comment>
<feature type="transmembrane region" description="Helical" evidence="14">
    <location>
        <begin position="192"/>
        <end position="225"/>
    </location>
</feature>
<feature type="active site" evidence="15">
    <location>
        <position position="69"/>
    </location>
</feature>
<evidence type="ECO:0000256" key="9">
    <source>
        <dbReference type="ARBA" id="ARBA00022833"/>
    </source>
</evidence>
<evidence type="ECO:0000256" key="15">
    <source>
        <dbReference type="PIRSR" id="PIRSR006404-1"/>
    </source>
</evidence>
<keyword evidence="11 14" id="KW-0482">Metalloprotease</keyword>
<evidence type="ECO:0000256" key="11">
    <source>
        <dbReference type="ARBA" id="ARBA00023049"/>
    </source>
</evidence>
<feature type="transmembrane region" description="Helical" evidence="14">
    <location>
        <begin position="50"/>
        <end position="67"/>
    </location>
</feature>
<comment type="cofactor">
    <cofactor evidence="14 16">
        <name>Zn(2+)</name>
        <dbReference type="ChEBI" id="CHEBI:29105"/>
    </cofactor>
    <text evidence="14 16">Binds 1 zinc ion per subunit.</text>
</comment>
<keyword evidence="10 14" id="KW-1133">Transmembrane helix</keyword>
<evidence type="ECO:0000256" key="5">
    <source>
        <dbReference type="ARBA" id="ARBA00022692"/>
    </source>
</evidence>
<dbReference type="GO" id="GO:0006508">
    <property type="term" value="P:proteolysis"/>
    <property type="evidence" value="ECO:0007669"/>
    <property type="project" value="UniProtKB-KW"/>
</dbReference>
<dbReference type="InterPro" id="IPR016483">
    <property type="entry name" value="UCP006404_Pept_M50_CBS"/>
</dbReference>
<feature type="domain" description="CBS" evidence="17">
    <location>
        <begin position="318"/>
        <end position="365"/>
    </location>
</feature>
<feature type="binding site" evidence="16">
    <location>
        <position position="68"/>
    </location>
    <ligand>
        <name>Zn(2+)</name>
        <dbReference type="ChEBI" id="CHEBI:29105"/>
        <note>catalytic</note>
    </ligand>
</feature>
<dbReference type="EMBL" id="JAAZQQ010000001">
    <property type="protein sequence ID" value="NKX43234.1"/>
    <property type="molecule type" value="Genomic_DNA"/>
</dbReference>
<dbReference type="Pfam" id="PF02163">
    <property type="entry name" value="Peptidase_M50"/>
    <property type="match status" value="2"/>
</dbReference>
<reference evidence="18 19" key="1">
    <citation type="submission" date="2020-04" db="EMBL/GenBank/DDBJ databases">
        <authorList>
            <person name="Yoon J."/>
        </authorList>
    </citation>
    <scope>NUCLEOTIDE SEQUENCE [LARGE SCALE GENOMIC DNA]</scope>
    <source>
        <strain evidence="18 19">KMU-115</strain>
    </source>
</reference>
<dbReference type="AlphaFoldDB" id="A0A7X6GX12"/>
<evidence type="ECO:0000256" key="7">
    <source>
        <dbReference type="ARBA" id="ARBA00022737"/>
    </source>
</evidence>
<keyword evidence="4 14" id="KW-0645">Protease</keyword>
<comment type="subcellular location">
    <subcellularLocation>
        <location evidence="1 14">Cell membrane</location>
        <topology evidence="1 14">Multi-pass membrane protein</topology>
    </subcellularLocation>
</comment>
<dbReference type="Proteomes" id="UP000526408">
    <property type="component" value="Unassembled WGS sequence"/>
</dbReference>
<dbReference type="InterPro" id="IPR046342">
    <property type="entry name" value="CBS_dom_sf"/>
</dbReference>
<keyword evidence="19" id="KW-1185">Reference proteome</keyword>
<gene>
    <name evidence="18" type="ORF">HCU73_01415</name>
</gene>
<evidence type="ECO:0000313" key="19">
    <source>
        <dbReference type="Proteomes" id="UP000526408"/>
    </source>
</evidence>
<keyword evidence="13 14" id="KW-0472">Membrane</keyword>
<dbReference type="SMART" id="SM00116">
    <property type="entry name" value="CBS"/>
    <property type="match status" value="2"/>
</dbReference>
<sequence>MFGHSVKLFDLFGFEIKIDASWLLIAALIVWSLSSGYFPDVLPGLGDGAYLGLALVAMLGLFASLILHELAHSLVARRYGLGIGGITLFLFGGVAELVDEPKSAASEFWIAVAGPAMSVALAALFALAALVVGAEGLLAVLFAYLASINLILALFNLVPAFPLDGGRVLRAWLWSRSGDMLEATRKASNAGAAFALGLMGLGLFSALSGGGIGGVWLVLIGFFVLNASRGTYQRLLMQDSLRGRRVAELMTADPWTASPDMTLAQIADGVMVPHAVSFVPLVERGVVVGYVDAQILRAVPRADWATRTAAEVMAPLDEACIVPPRMTAEAALARLAEGPHRKLIVAEGRQLRGILSLRDLMGHIAVVQALGRGPAPR</sequence>
<dbReference type="Gene3D" id="3.10.580.10">
    <property type="entry name" value="CBS-domain"/>
    <property type="match status" value="2"/>
</dbReference>
<keyword evidence="8 14" id="KW-0378">Hydrolase</keyword>
<evidence type="ECO:0000256" key="8">
    <source>
        <dbReference type="ARBA" id="ARBA00022801"/>
    </source>
</evidence>
<dbReference type="PIRSF" id="PIRSF006404">
    <property type="entry name" value="UCP006404_Pept_M50_CBS"/>
    <property type="match status" value="1"/>
</dbReference>
<dbReference type="InterPro" id="IPR008915">
    <property type="entry name" value="Peptidase_M50"/>
</dbReference>
<comment type="caution">
    <text evidence="18">The sequence shown here is derived from an EMBL/GenBank/DDBJ whole genome shotgun (WGS) entry which is preliminary data.</text>
</comment>
<dbReference type="GO" id="GO:0005886">
    <property type="term" value="C:plasma membrane"/>
    <property type="evidence" value="ECO:0007669"/>
    <property type="project" value="UniProtKB-SubCell"/>
</dbReference>
<dbReference type="GO" id="GO:0008237">
    <property type="term" value="F:metallopeptidase activity"/>
    <property type="evidence" value="ECO:0007669"/>
    <property type="project" value="UniProtKB-UniRule"/>
</dbReference>
<evidence type="ECO:0000256" key="3">
    <source>
        <dbReference type="ARBA" id="ARBA00022475"/>
    </source>
</evidence>
<evidence type="ECO:0000313" key="18">
    <source>
        <dbReference type="EMBL" id="NKX43234.1"/>
    </source>
</evidence>
<dbReference type="SUPFAM" id="SSF54631">
    <property type="entry name" value="CBS-domain pair"/>
    <property type="match status" value="1"/>
</dbReference>
<dbReference type="RefSeq" id="WP_168621616.1">
    <property type="nucleotide sequence ID" value="NZ_JAAZQQ010000001.1"/>
</dbReference>
<dbReference type="PANTHER" id="PTHR39188:SF3">
    <property type="entry name" value="STAGE IV SPORULATION PROTEIN FB"/>
    <property type="match status" value="1"/>
</dbReference>
<keyword evidence="6 14" id="KW-0479">Metal-binding</keyword>
<feature type="domain" description="CBS" evidence="17">
    <location>
        <begin position="253"/>
        <end position="301"/>
    </location>
</feature>
<keyword evidence="12" id="KW-0129">CBS domain</keyword>
<evidence type="ECO:0000256" key="13">
    <source>
        <dbReference type="ARBA" id="ARBA00023136"/>
    </source>
</evidence>
<protein>
    <recommendedName>
        <fullName evidence="14">Zinc metalloprotease</fullName>
    </recommendedName>
</protein>
<feature type="transmembrane region" description="Helical" evidence="14">
    <location>
        <begin position="137"/>
        <end position="158"/>
    </location>
</feature>
<dbReference type="GO" id="GO:0046872">
    <property type="term" value="F:metal ion binding"/>
    <property type="evidence" value="ECO:0007669"/>
    <property type="project" value="UniProtKB-UniRule"/>
</dbReference>
<evidence type="ECO:0000256" key="1">
    <source>
        <dbReference type="ARBA" id="ARBA00004651"/>
    </source>
</evidence>
<feature type="transmembrane region" description="Helical" evidence="14">
    <location>
        <begin position="20"/>
        <end position="38"/>
    </location>
</feature>
<evidence type="ECO:0000256" key="10">
    <source>
        <dbReference type="ARBA" id="ARBA00022989"/>
    </source>
</evidence>
<dbReference type="CDD" id="cd06164">
    <property type="entry name" value="S2P-M50_SpoIVFB_CBS"/>
    <property type="match status" value="1"/>
</dbReference>